<organism evidence="5 6">
    <name type="scientific">Paenibacillus plantiphilus</name>
    <dbReference type="NCBI Taxonomy" id="2905650"/>
    <lineage>
        <taxon>Bacteria</taxon>
        <taxon>Bacillati</taxon>
        <taxon>Bacillota</taxon>
        <taxon>Bacilli</taxon>
        <taxon>Bacillales</taxon>
        <taxon>Paenibacillaceae</taxon>
        <taxon>Paenibacillus</taxon>
    </lineage>
</organism>
<dbReference type="CDD" id="cd06170">
    <property type="entry name" value="LuxR_C_like"/>
    <property type="match status" value="1"/>
</dbReference>
<dbReference type="Gene3D" id="1.10.10.10">
    <property type="entry name" value="Winged helix-like DNA-binding domain superfamily/Winged helix DNA-binding domain"/>
    <property type="match status" value="1"/>
</dbReference>
<dbReference type="EMBL" id="CAKMMF010000006">
    <property type="protein sequence ID" value="CAH1200657.1"/>
    <property type="molecule type" value="Genomic_DNA"/>
</dbReference>
<dbReference type="PROSITE" id="PS00622">
    <property type="entry name" value="HTH_LUXR_1"/>
    <property type="match status" value="1"/>
</dbReference>
<dbReference type="SMART" id="SM00421">
    <property type="entry name" value="HTH_LUXR"/>
    <property type="match status" value="1"/>
</dbReference>
<sequence>MEIISTKLYMPPLRPTMVLRPRLTSRMEGGRHRKLTLVSAAAGFGKTTVVCEWLSGLSIPIAWLSIDEGDNDTFQFIAYLTAALKQAGVPIGEGLFGLLRSSERPLMEPLLTILLNEIEMFPASLILVIDDYHIIREEAIHNHVAFLLDRIPSHMHVVLITREEPHLPLSQLRVRDQLNEIRVNDLRFLLSEASNFLIDVMGLHLSSGMIETLETRTEGWIAGLQLAGISMQDHADVEGFVGSFNGSHRYVLDYLLEEVLQKQSDAIQRFLLQTSILDRFCGPLCDAVTGMNNGSELLEVLERSNLFVIPLDNDRNWYRYHHLFRESLRKRLTSNNSPEELHRRASIWYEDNGLETDALQHASAGGDVDRAARLIEGNGMPLHFRGAAFPVWSWLKSQPAELFDKRPALWVIYASVLLTVGRLPAVDEKLMAAEAALQHYDQQEEGIRDLVGHIASIRASLAVTRHDADTIMIESRRALDLLDARNLPVRTATTWALGYGYGLKKDRIEAERAYREAIASSEAIGHQLIAVLSTLGLGQIYEVNSRLSLARDTYKRVITLAGNPPLPVACEAYLGLGRIYYEWNELEIAEGYGRHMLRLAQQVESSDRVMAGELFLVQIRLARGDKHGVSEMLNRLEKDAHTLRRENLIPLIDDVRMKMMFMEGNLSAGVDLAEDLMPEDRIRALLLQSVTSVVMGEVSDALVPFSEALSLAAPERYIRSFLDLGEPMARLLDEAQLCGIMSEHTAMLLAEYPTKLRRTKSSRVLVEPLSKRELEILLLIYQGYSNEEIAKELFLALSTVKGYNRNIFDKLHVRRRTEAVALARNLGLIK</sequence>
<keyword evidence="3" id="KW-0804">Transcription</keyword>
<dbReference type="PROSITE" id="PS50043">
    <property type="entry name" value="HTH_LUXR_2"/>
    <property type="match status" value="1"/>
</dbReference>
<dbReference type="InterPro" id="IPR016032">
    <property type="entry name" value="Sig_transdc_resp-reg_C-effctor"/>
</dbReference>
<keyword evidence="2" id="KW-0238">DNA-binding</keyword>
<accession>A0ABM9C3V8</accession>
<protein>
    <submittedName>
        <fullName evidence="5">HTH-type transcriptional regulator MalT</fullName>
    </submittedName>
</protein>
<evidence type="ECO:0000259" key="4">
    <source>
        <dbReference type="PROSITE" id="PS50043"/>
    </source>
</evidence>
<proteinExistence type="predicted"/>
<evidence type="ECO:0000313" key="5">
    <source>
        <dbReference type="EMBL" id="CAH1200657.1"/>
    </source>
</evidence>
<dbReference type="SUPFAM" id="SSF48452">
    <property type="entry name" value="TPR-like"/>
    <property type="match status" value="1"/>
</dbReference>
<dbReference type="PANTHER" id="PTHR44688">
    <property type="entry name" value="DNA-BINDING TRANSCRIPTIONAL ACTIVATOR DEVR_DOSR"/>
    <property type="match status" value="1"/>
</dbReference>
<dbReference type="InterPro" id="IPR000792">
    <property type="entry name" value="Tscrpt_reg_LuxR_C"/>
</dbReference>
<evidence type="ECO:0000256" key="1">
    <source>
        <dbReference type="ARBA" id="ARBA00023015"/>
    </source>
</evidence>
<dbReference type="InterPro" id="IPR041617">
    <property type="entry name" value="TPR_MalT"/>
</dbReference>
<dbReference type="Pfam" id="PF25873">
    <property type="entry name" value="WHD_MalT"/>
    <property type="match status" value="1"/>
</dbReference>
<gene>
    <name evidence="5" type="primary">malT_2</name>
    <name evidence="5" type="ORF">PAECIP111893_01522</name>
</gene>
<feature type="domain" description="HTH luxR-type" evidence="4">
    <location>
        <begin position="762"/>
        <end position="827"/>
    </location>
</feature>
<evidence type="ECO:0000256" key="2">
    <source>
        <dbReference type="ARBA" id="ARBA00023125"/>
    </source>
</evidence>
<dbReference type="PANTHER" id="PTHR44688:SF16">
    <property type="entry name" value="DNA-BINDING TRANSCRIPTIONAL ACTIVATOR DEVR_DOSR"/>
    <property type="match status" value="1"/>
</dbReference>
<dbReference type="Gene3D" id="1.25.40.10">
    <property type="entry name" value="Tetratricopeptide repeat domain"/>
    <property type="match status" value="2"/>
</dbReference>
<dbReference type="InterPro" id="IPR011990">
    <property type="entry name" value="TPR-like_helical_dom_sf"/>
</dbReference>
<dbReference type="Pfam" id="PF17874">
    <property type="entry name" value="TPR_MalT"/>
    <property type="match status" value="1"/>
</dbReference>
<reference evidence="5" key="1">
    <citation type="submission" date="2022-01" db="EMBL/GenBank/DDBJ databases">
        <authorList>
            <person name="Criscuolo A."/>
        </authorList>
    </citation>
    <scope>NUCLEOTIDE SEQUENCE</scope>
    <source>
        <strain evidence="5">CIP111893</strain>
    </source>
</reference>
<name>A0ABM9C3V8_9BACL</name>
<dbReference type="RefSeq" id="WP_307728312.1">
    <property type="nucleotide sequence ID" value="NZ_CAKMMF010000006.1"/>
</dbReference>
<evidence type="ECO:0000256" key="3">
    <source>
        <dbReference type="ARBA" id="ARBA00023163"/>
    </source>
</evidence>
<keyword evidence="6" id="KW-1185">Reference proteome</keyword>
<dbReference type="SUPFAM" id="SSF46894">
    <property type="entry name" value="C-terminal effector domain of the bipartite response regulators"/>
    <property type="match status" value="1"/>
</dbReference>
<dbReference type="Proteomes" id="UP000838686">
    <property type="component" value="Unassembled WGS sequence"/>
</dbReference>
<dbReference type="PRINTS" id="PR00038">
    <property type="entry name" value="HTHLUXR"/>
</dbReference>
<comment type="caution">
    <text evidence="5">The sequence shown here is derived from an EMBL/GenBank/DDBJ whole genome shotgun (WGS) entry which is preliminary data.</text>
</comment>
<evidence type="ECO:0000313" key="6">
    <source>
        <dbReference type="Proteomes" id="UP000838686"/>
    </source>
</evidence>
<dbReference type="InterPro" id="IPR059106">
    <property type="entry name" value="WHD_MalT"/>
</dbReference>
<dbReference type="Pfam" id="PF00196">
    <property type="entry name" value="GerE"/>
    <property type="match status" value="1"/>
</dbReference>
<keyword evidence="1" id="KW-0805">Transcription regulation</keyword>
<dbReference type="InterPro" id="IPR036388">
    <property type="entry name" value="WH-like_DNA-bd_sf"/>
</dbReference>